<name>A0A060QLN6_9PROT</name>
<dbReference type="Proteomes" id="UP000027583">
    <property type="component" value="Unassembled WGS sequence"/>
</dbReference>
<organism evidence="2 3">
    <name type="scientific">Asaia bogorensis</name>
    <dbReference type="NCBI Taxonomy" id="91915"/>
    <lineage>
        <taxon>Bacteria</taxon>
        <taxon>Pseudomonadati</taxon>
        <taxon>Pseudomonadota</taxon>
        <taxon>Alphaproteobacteria</taxon>
        <taxon>Acetobacterales</taxon>
        <taxon>Acetobacteraceae</taxon>
        <taxon>Asaia</taxon>
    </lineage>
</organism>
<evidence type="ECO:0000313" key="3">
    <source>
        <dbReference type="Proteomes" id="UP000027583"/>
    </source>
</evidence>
<accession>A0A060QLN6</accession>
<feature type="signal peptide" evidence="1">
    <location>
        <begin position="1"/>
        <end position="20"/>
    </location>
</feature>
<evidence type="ECO:0000256" key="1">
    <source>
        <dbReference type="SAM" id="SignalP"/>
    </source>
</evidence>
<protein>
    <submittedName>
        <fullName evidence="2">Uncharacterized protein</fullName>
    </submittedName>
</protein>
<evidence type="ECO:0000313" key="2">
    <source>
        <dbReference type="EMBL" id="CDG40492.1"/>
    </source>
</evidence>
<sequence>MKRVIACLLLSAASAPLAQAQDMEAFRRNMVNAANALGQGHVTEPPTSPATQDNGGVALTQKLTYSRMSNAIGQASILGLSLGMSAPEATSVLRQYCQTEPSIRTETLRTSHKGVDIESQPYPASLACQRENDRIDVTLSPPVMGGVVTRIERNVSYPPLNAPGYDALKTELTAHYTAHLPPLSDGSAATALYALKSGNVTEKADGTGIDPSPSSDPRAATTQAWLRIAVSVVPQNPSAVRSLSITTEDIGTEQAITAEIIRQLNAAIDAKLAHVSAKPAL</sequence>
<dbReference type="EMBL" id="CBLX010000018">
    <property type="protein sequence ID" value="CDG40492.1"/>
    <property type="molecule type" value="Genomic_DNA"/>
</dbReference>
<reference evidence="2 3" key="2">
    <citation type="journal article" date="2014" name="PLoS ONE">
        <title>Evolution of mitochondria reconstructed from the energy metabolism of living bacteria.</title>
        <authorList>
            <person name="Degli Esposti M."/>
            <person name="Chouaia B."/>
            <person name="Comandatore F."/>
            <person name="Crotti E."/>
            <person name="Sassera D."/>
            <person name="Lievens P.M."/>
            <person name="Daffonchio D."/>
            <person name="Bandi C."/>
        </authorList>
    </citation>
    <scope>NUCLEOTIDE SEQUENCE [LARGE SCALE GENOMIC DNA]</scope>
    <source>
        <strain evidence="2 3">SF2.1</strain>
    </source>
</reference>
<comment type="caution">
    <text evidence="2">The sequence shown here is derived from an EMBL/GenBank/DDBJ whole genome shotgun (WGS) entry which is preliminary data.</text>
</comment>
<reference evidence="2 3" key="1">
    <citation type="journal article" date="2014" name="Genome Biol. Evol.">
        <title>Acetic acid bacteria genomes reveal functional traits for adaptation to life in insect guts.</title>
        <authorList>
            <person name="Chouaia B."/>
            <person name="Gaiarsa S."/>
            <person name="Crotti E."/>
            <person name="Comandatore F."/>
            <person name="Degli Esposti M."/>
            <person name="Ricci I."/>
            <person name="Alma A."/>
            <person name="Favia G."/>
            <person name="Bandi C."/>
            <person name="Daffonchio D."/>
        </authorList>
    </citation>
    <scope>NUCLEOTIDE SEQUENCE [LARGE SCALE GENOMIC DNA]</scope>
    <source>
        <strain evidence="2 3">SF2.1</strain>
    </source>
</reference>
<keyword evidence="1" id="KW-0732">Signal</keyword>
<proteinExistence type="predicted"/>
<dbReference type="RefSeq" id="WP_035444285.1">
    <property type="nucleotide sequence ID" value="NZ_CBLX010000018.1"/>
</dbReference>
<gene>
    <name evidence="2" type="ORF">ASAP_2447</name>
</gene>
<feature type="chain" id="PRO_5001589327" evidence="1">
    <location>
        <begin position="21"/>
        <end position="281"/>
    </location>
</feature>
<dbReference type="AlphaFoldDB" id="A0A060QLN6"/>